<evidence type="ECO:0000256" key="4">
    <source>
        <dbReference type="ARBA" id="ARBA00022801"/>
    </source>
</evidence>
<dbReference type="InterPro" id="IPR015797">
    <property type="entry name" value="NUDIX_hydrolase-like_dom_sf"/>
</dbReference>
<dbReference type="Gene3D" id="3.90.79.10">
    <property type="entry name" value="Nucleoside Triphosphate Pyrophosphohydrolase"/>
    <property type="match status" value="1"/>
</dbReference>
<dbReference type="InterPro" id="IPR000086">
    <property type="entry name" value="NUDIX_hydrolase_dom"/>
</dbReference>
<proteinExistence type="predicted"/>
<keyword evidence="3" id="KW-0479">Metal-binding</keyword>
<reference evidence="8 9" key="1">
    <citation type="submission" date="2019-02" db="EMBL/GenBank/DDBJ databases">
        <title>Halieaceae_genomes.</title>
        <authorList>
            <person name="Li S.-H."/>
        </authorList>
    </citation>
    <scope>NUCLEOTIDE SEQUENCE [LARGE SCALE GENOMIC DNA]</scope>
    <source>
        <strain evidence="8 9">JH123</strain>
    </source>
</reference>
<evidence type="ECO:0000256" key="3">
    <source>
        <dbReference type="ARBA" id="ARBA00022723"/>
    </source>
</evidence>
<keyword evidence="4 8" id="KW-0378">Hydrolase</keyword>
<evidence type="ECO:0000313" key="8">
    <source>
        <dbReference type="EMBL" id="UZP75371.1"/>
    </source>
</evidence>
<dbReference type="PROSITE" id="PS51462">
    <property type="entry name" value="NUDIX"/>
    <property type="match status" value="1"/>
</dbReference>
<comment type="cofactor">
    <cofactor evidence="1">
        <name>Mn(2+)</name>
        <dbReference type="ChEBI" id="CHEBI:29035"/>
    </cofactor>
</comment>
<dbReference type="EMBL" id="CP036501">
    <property type="protein sequence ID" value="UZP75371.1"/>
    <property type="molecule type" value="Genomic_DNA"/>
</dbReference>
<dbReference type="GO" id="GO:0016787">
    <property type="term" value="F:hydrolase activity"/>
    <property type="evidence" value="ECO:0007669"/>
    <property type="project" value="UniProtKB-KW"/>
</dbReference>
<keyword evidence="5" id="KW-0460">Magnesium</keyword>
<dbReference type="Pfam" id="PF00293">
    <property type="entry name" value="NUDIX"/>
    <property type="match status" value="1"/>
</dbReference>
<feature type="domain" description="Nudix hydrolase" evidence="7">
    <location>
        <begin position="14"/>
        <end position="156"/>
    </location>
</feature>
<name>A0ABY6Q9M4_9GAMM</name>
<evidence type="ECO:0000313" key="9">
    <source>
        <dbReference type="Proteomes" id="UP001317963"/>
    </source>
</evidence>
<organism evidence="8 9">
    <name type="scientific">Candidatus Paraluminiphilus aquimaris</name>
    <dbReference type="NCBI Taxonomy" id="2518994"/>
    <lineage>
        <taxon>Bacteria</taxon>
        <taxon>Pseudomonadati</taxon>
        <taxon>Pseudomonadota</taxon>
        <taxon>Gammaproteobacteria</taxon>
        <taxon>Cellvibrionales</taxon>
        <taxon>Halieaceae</taxon>
        <taxon>Candidatus Paraluminiphilus</taxon>
    </lineage>
</organism>
<evidence type="ECO:0000256" key="6">
    <source>
        <dbReference type="ARBA" id="ARBA00023211"/>
    </source>
</evidence>
<evidence type="ECO:0000256" key="2">
    <source>
        <dbReference type="ARBA" id="ARBA00001946"/>
    </source>
</evidence>
<keyword evidence="9" id="KW-1185">Reference proteome</keyword>
<keyword evidence="6" id="KW-0464">Manganese</keyword>
<dbReference type="PANTHER" id="PTHR12318:SF0">
    <property type="entry name" value="ACYL-COENZYME A DIPHOSPHATASE NUDT19"/>
    <property type="match status" value="1"/>
</dbReference>
<dbReference type="CDD" id="cd18870">
    <property type="entry name" value="NUDIX_AcylCoAdiphos_Nudt19"/>
    <property type="match status" value="1"/>
</dbReference>
<protein>
    <submittedName>
        <fullName evidence="8">NUDIX hydrolase</fullName>
    </submittedName>
</protein>
<dbReference type="InterPro" id="IPR039121">
    <property type="entry name" value="NUDT19"/>
</dbReference>
<evidence type="ECO:0000256" key="1">
    <source>
        <dbReference type="ARBA" id="ARBA00001936"/>
    </source>
</evidence>
<sequence>MLASIDLPIGDRDGAVLAATILLIRDGGQGLEILLLKRNSNAKNMADVWMFPGGKIDAEDTGNTELERAAAGGLRELSEEASISLEVESLTTFSHWLTPAGQKRRFATWFFIAVLPADASVQVDGEEMVDAVWINPRHAVSEHKAGRLRLPPPTVVSLLDVAESETTAQAIAKADARRAPYFYPKILAEDPENVVMLYPGDAGYDGSDELAPGERHRARWVDGVIDYERSFEFASR</sequence>
<comment type="cofactor">
    <cofactor evidence="2">
        <name>Mg(2+)</name>
        <dbReference type="ChEBI" id="CHEBI:18420"/>
    </cofactor>
</comment>
<gene>
    <name evidence="8" type="ORF">E0F26_11765</name>
</gene>
<dbReference type="RefSeq" id="WP_279241858.1">
    <property type="nucleotide sequence ID" value="NZ_CP036501.1"/>
</dbReference>
<dbReference type="PANTHER" id="PTHR12318">
    <property type="entry name" value="TESTOSTERONE-REGULATED PROTEIN RP2"/>
    <property type="match status" value="1"/>
</dbReference>
<dbReference type="SUPFAM" id="SSF55811">
    <property type="entry name" value="Nudix"/>
    <property type="match status" value="1"/>
</dbReference>
<accession>A0ABY6Q9M4</accession>
<dbReference type="Proteomes" id="UP001317963">
    <property type="component" value="Chromosome"/>
</dbReference>
<evidence type="ECO:0000259" key="7">
    <source>
        <dbReference type="PROSITE" id="PS51462"/>
    </source>
</evidence>
<evidence type="ECO:0000256" key="5">
    <source>
        <dbReference type="ARBA" id="ARBA00022842"/>
    </source>
</evidence>